<gene>
    <name evidence="1" type="primary">yqgQ</name>
    <name evidence="1" type="ORF">J8TS2_00980</name>
</gene>
<dbReference type="SUPFAM" id="SSF158379">
    <property type="entry name" value="YqgQ-like"/>
    <property type="match status" value="1"/>
</dbReference>
<sequence>MKTFYDVQQLLKRFGHFLYMGDRMLDMEMMETEIKELYLSGLITKEEMHDALLVIRNERVQEKKKRMKSRGLK</sequence>
<dbReference type="RefSeq" id="WP_158322692.1">
    <property type="nucleotide sequence ID" value="NZ_BORB01000001.1"/>
</dbReference>
<dbReference type="EMBL" id="BORB01000001">
    <property type="protein sequence ID" value="GIN55779.1"/>
    <property type="molecule type" value="Genomic_DNA"/>
</dbReference>
<dbReference type="Proteomes" id="UP000679950">
    <property type="component" value="Unassembled WGS sequence"/>
</dbReference>
<dbReference type="InterPro" id="IPR009256">
    <property type="entry name" value="YqgQ-like"/>
</dbReference>
<keyword evidence="2" id="KW-1185">Reference proteome</keyword>
<dbReference type="Pfam" id="PF06014">
    <property type="entry name" value="YqgQ-like"/>
    <property type="match status" value="1"/>
</dbReference>
<evidence type="ECO:0008006" key="3">
    <source>
        <dbReference type="Google" id="ProtNLM"/>
    </source>
</evidence>
<reference evidence="1 2" key="1">
    <citation type="submission" date="2021-03" db="EMBL/GenBank/DDBJ databases">
        <title>Antimicrobial resistance genes in bacteria isolated from Japanese honey, and their potential for conferring macrolide and lincosamide resistance in the American foulbrood pathogen Paenibacillus larvae.</title>
        <authorList>
            <person name="Okamoto M."/>
            <person name="Kumagai M."/>
            <person name="Kanamori H."/>
            <person name="Takamatsu D."/>
        </authorList>
    </citation>
    <scope>NUCLEOTIDE SEQUENCE [LARGE SCALE GENOMIC DNA]</scope>
    <source>
        <strain evidence="1 2">J8TS2</strain>
    </source>
</reference>
<evidence type="ECO:0000313" key="2">
    <source>
        <dbReference type="Proteomes" id="UP000679950"/>
    </source>
</evidence>
<protein>
    <recommendedName>
        <fullName evidence="3">DUF910 family protein</fullName>
    </recommendedName>
</protein>
<name>A0ABQ4KF74_9BACI</name>
<evidence type="ECO:0000313" key="1">
    <source>
        <dbReference type="EMBL" id="GIN55779.1"/>
    </source>
</evidence>
<dbReference type="InterPro" id="IPR023164">
    <property type="entry name" value="YqgQ-like_sf"/>
</dbReference>
<accession>A0ABQ4KF74</accession>
<organism evidence="1 2">
    <name type="scientific">Lederbergia ruris</name>
    <dbReference type="NCBI Taxonomy" id="217495"/>
    <lineage>
        <taxon>Bacteria</taxon>
        <taxon>Bacillati</taxon>
        <taxon>Bacillota</taxon>
        <taxon>Bacilli</taxon>
        <taxon>Bacillales</taxon>
        <taxon>Bacillaceae</taxon>
        <taxon>Lederbergia</taxon>
    </lineage>
</organism>
<proteinExistence type="predicted"/>
<dbReference type="Gene3D" id="1.10.287.760">
    <property type="entry name" value="YqgQ-like"/>
    <property type="match status" value="1"/>
</dbReference>
<comment type="caution">
    <text evidence="1">The sequence shown here is derived from an EMBL/GenBank/DDBJ whole genome shotgun (WGS) entry which is preliminary data.</text>
</comment>